<dbReference type="STRING" id="436010.A0A166R4R3"/>
<evidence type="ECO:0000313" key="4">
    <source>
        <dbReference type="EMBL" id="KZP27900.1"/>
    </source>
</evidence>
<gene>
    <name evidence="4" type="ORF">FIBSPDRAFT_927870</name>
</gene>
<feature type="region of interest" description="Disordered" evidence="1">
    <location>
        <begin position="297"/>
        <end position="320"/>
    </location>
</feature>
<keyword evidence="2" id="KW-0472">Membrane</keyword>
<evidence type="ECO:0000256" key="2">
    <source>
        <dbReference type="SAM" id="Phobius"/>
    </source>
</evidence>
<feature type="chain" id="PRO_5007878951" description="Membrane-associated protein" evidence="3">
    <location>
        <begin position="22"/>
        <end position="481"/>
    </location>
</feature>
<keyword evidence="2" id="KW-0812">Transmembrane</keyword>
<dbReference type="AlphaFoldDB" id="A0A166R4R3"/>
<dbReference type="Gene3D" id="2.60.120.260">
    <property type="entry name" value="Galactose-binding domain-like"/>
    <property type="match status" value="1"/>
</dbReference>
<proteinExistence type="predicted"/>
<accession>A0A166R4R3</accession>
<feature type="region of interest" description="Disordered" evidence="1">
    <location>
        <begin position="366"/>
        <end position="389"/>
    </location>
</feature>
<organism evidence="4">
    <name type="scientific">Athelia psychrophila</name>
    <dbReference type="NCBI Taxonomy" id="1759441"/>
    <lineage>
        <taxon>Eukaryota</taxon>
        <taxon>Fungi</taxon>
        <taxon>Dikarya</taxon>
        <taxon>Basidiomycota</taxon>
        <taxon>Agaricomycotina</taxon>
        <taxon>Agaricomycetes</taxon>
        <taxon>Agaricomycetidae</taxon>
        <taxon>Atheliales</taxon>
        <taxon>Atheliaceae</taxon>
        <taxon>Athelia</taxon>
    </lineage>
</organism>
<evidence type="ECO:0000256" key="1">
    <source>
        <dbReference type="SAM" id="MobiDB-lite"/>
    </source>
</evidence>
<dbReference type="EMBL" id="KV417506">
    <property type="protein sequence ID" value="KZP27900.1"/>
    <property type="molecule type" value="Genomic_DNA"/>
</dbReference>
<reference evidence="4" key="1">
    <citation type="journal article" date="2016" name="Mol. Biol. Evol.">
        <title>Comparative Genomics of Early-Diverging Mushroom-Forming Fungi Provides Insights into the Origins of Lignocellulose Decay Capabilities.</title>
        <authorList>
            <person name="Nagy L.G."/>
            <person name="Riley R."/>
            <person name="Tritt A."/>
            <person name="Adam C."/>
            <person name="Daum C."/>
            <person name="Floudas D."/>
            <person name="Sun H."/>
            <person name="Yadav J.S."/>
            <person name="Pangilinan J."/>
            <person name="Larsson K.H."/>
            <person name="Matsuura K."/>
            <person name="Barry K."/>
            <person name="Labutti K."/>
            <person name="Kuo R."/>
            <person name="Ohm R.A."/>
            <person name="Bhattacharya S.S."/>
            <person name="Shirouzu T."/>
            <person name="Yoshinaga Y."/>
            <person name="Martin F.M."/>
            <person name="Grigoriev I.V."/>
            <person name="Hibbett D.S."/>
        </authorList>
    </citation>
    <scope>NUCLEOTIDE SEQUENCE [LARGE SCALE GENOMIC DNA]</scope>
    <source>
        <strain evidence="4">CBS 109695</strain>
    </source>
</reference>
<sequence length="481" mass="49490">MIFGTVTVLLVVLGLAALGAANYIIDDANLTNLDYGITAPGLNWEAFSSEATVTTTPSGVNSSTLSLSAGPALGAGAGSFLLPSASWFDGTFTYGPCHTTDGCSISIPFTGSGATLYVLQAGPQGVNVSITVDGGPATFYTLGPPPPPDYYQSNVSLFDVQSLPFGQHTVALTVYDYGSDASNMMFDYATINDAPAVAAIASTISATSSSGVPPSSGVSSVLSESSTPTTSMLVMTTPTITTRAATASASTQPANDFSLSHDHVGAMVAGACACVLTMALLLALCICRRRRARPGHASRFHDSADAETGNSFPKSPHSFARNISGPIPILSAGYRHVRNESRPAAREVILAATISPFPHGRMPAHPMAHPTRHATSGSIGLASGGPPEVSKSRLDAALGGAPRSPSSSTVRASTAVHMTDAQIEFVANLHKNNAPDETVARAIDEMLTRGFPMSVGGQGELFDCPLNLEGCAPPSYESHAL</sequence>
<keyword evidence="2" id="KW-1133">Transmembrane helix</keyword>
<feature type="signal peptide" evidence="3">
    <location>
        <begin position="1"/>
        <end position="21"/>
    </location>
</feature>
<feature type="transmembrane region" description="Helical" evidence="2">
    <location>
        <begin position="264"/>
        <end position="286"/>
    </location>
</feature>
<dbReference type="OrthoDB" id="2872628at2759"/>
<name>A0A166R4R3_9AGAM</name>
<evidence type="ECO:0000256" key="3">
    <source>
        <dbReference type="SAM" id="SignalP"/>
    </source>
</evidence>
<keyword evidence="3" id="KW-0732">Signal</keyword>
<protein>
    <recommendedName>
        <fullName evidence="5">Membrane-associated protein</fullName>
    </recommendedName>
</protein>
<evidence type="ECO:0008006" key="5">
    <source>
        <dbReference type="Google" id="ProtNLM"/>
    </source>
</evidence>